<dbReference type="EMBL" id="FOXM01000004">
    <property type="protein sequence ID" value="SFP67586.1"/>
    <property type="molecule type" value="Genomic_DNA"/>
</dbReference>
<dbReference type="InterPro" id="IPR044946">
    <property type="entry name" value="Restrct_endonuc_typeI_TRD_sf"/>
</dbReference>
<gene>
    <name evidence="5" type="ORF">SAMN05216229_104271</name>
</gene>
<dbReference type="InterPro" id="IPR052021">
    <property type="entry name" value="Type-I_RS_S_subunit"/>
</dbReference>
<dbReference type="PANTHER" id="PTHR30408:SF12">
    <property type="entry name" value="TYPE I RESTRICTION ENZYME MJAVIII SPECIFICITY SUBUNIT"/>
    <property type="match status" value="1"/>
</dbReference>
<dbReference type="PANTHER" id="PTHR30408">
    <property type="entry name" value="TYPE-1 RESTRICTION ENZYME ECOKI SPECIFICITY PROTEIN"/>
    <property type="match status" value="1"/>
</dbReference>
<organism evidence="5 6">
    <name type="scientific">Geopseudomonas sagittaria</name>
    <dbReference type="NCBI Taxonomy" id="1135990"/>
    <lineage>
        <taxon>Bacteria</taxon>
        <taxon>Pseudomonadati</taxon>
        <taxon>Pseudomonadota</taxon>
        <taxon>Gammaproteobacteria</taxon>
        <taxon>Pseudomonadales</taxon>
        <taxon>Pseudomonadaceae</taxon>
        <taxon>Geopseudomonas</taxon>
    </lineage>
</organism>
<evidence type="ECO:0000313" key="6">
    <source>
        <dbReference type="Proteomes" id="UP000243084"/>
    </source>
</evidence>
<accession>A0A1I5SBB4</accession>
<dbReference type="GO" id="GO:0009307">
    <property type="term" value="P:DNA restriction-modification system"/>
    <property type="evidence" value="ECO:0007669"/>
    <property type="project" value="UniProtKB-KW"/>
</dbReference>
<name>A0A1I5SBB4_9GAMM</name>
<dbReference type="RefSeq" id="WP_092429777.1">
    <property type="nucleotide sequence ID" value="NZ_FOXM01000004.1"/>
</dbReference>
<feature type="domain" description="Type I restriction modification DNA specificity" evidence="4">
    <location>
        <begin position="232"/>
        <end position="403"/>
    </location>
</feature>
<dbReference type="SUPFAM" id="SSF116734">
    <property type="entry name" value="DNA methylase specificity domain"/>
    <property type="match status" value="2"/>
</dbReference>
<dbReference type="Gene3D" id="3.90.220.20">
    <property type="entry name" value="DNA methylase specificity domains"/>
    <property type="match status" value="2"/>
</dbReference>
<sequence length="432" mass="48476">MSVASKPGYKESSIGWIPQDWSSSCIGSEVEAIIGGGTPSRDVAEYWDGEIPWASVKDLTATRLSKTAEYITKKAIKESSANLIPAGTLITPTRMALGKVAFFECDVAINQDLKAIFPKQSLSKEFLFFWFQYNAEKIEAAGTGSTVKGIRLEVLREFGLALPPLPQQQKISAILTAVDDKLDVITRQIETYITLKRGLMQSLFNRGAGTQSPNGRWVPHNEFRETELGEIPVSWEVKTIGSVLDIIERPFKMTDDHLYRRVTVKRRYGGIELRDELLGADIKVKSQFLLEAGDFLISERQIVHGACGIVPAHLEGALVSNEYLVLQAKDGFSATYLSYLVQAIKYARLFLICSQGVDIEKFLFKPKDWLKKQIPVPPFAEQCRISEIFATIEDKLKKLKIKQSEYQTIKVGLMQKLLTGEWRVQLDTTTET</sequence>
<dbReference type="Gene3D" id="1.10.287.1120">
    <property type="entry name" value="Bipartite methylase S protein"/>
    <property type="match status" value="1"/>
</dbReference>
<protein>
    <submittedName>
        <fullName evidence="5">Type I restriction enzyme, S subunit</fullName>
    </submittedName>
</protein>
<keyword evidence="3" id="KW-0238">DNA-binding</keyword>
<keyword evidence="2" id="KW-0680">Restriction system</keyword>
<dbReference type="InterPro" id="IPR000055">
    <property type="entry name" value="Restrct_endonuc_typeI_TRD"/>
</dbReference>
<evidence type="ECO:0000313" key="5">
    <source>
        <dbReference type="EMBL" id="SFP67586.1"/>
    </source>
</evidence>
<comment type="similarity">
    <text evidence="1">Belongs to the type-I restriction system S methylase family.</text>
</comment>
<dbReference type="CDD" id="cd17285">
    <property type="entry name" value="RMtype1_S_Csp16704I_TRD2-CR2_like"/>
    <property type="match status" value="1"/>
</dbReference>
<proteinExistence type="inferred from homology"/>
<evidence type="ECO:0000256" key="1">
    <source>
        <dbReference type="ARBA" id="ARBA00010923"/>
    </source>
</evidence>
<evidence type="ECO:0000256" key="3">
    <source>
        <dbReference type="ARBA" id="ARBA00023125"/>
    </source>
</evidence>
<dbReference type="AlphaFoldDB" id="A0A1I5SBB4"/>
<dbReference type="Proteomes" id="UP000243084">
    <property type="component" value="Unassembled WGS sequence"/>
</dbReference>
<dbReference type="Pfam" id="PF01420">
    <property type="entry name" value="Methylase_S"/>
    <property type="match status" value="2"/>
</dbReference>
<feature type="domain" description="Type I restriction modification DNA specificity" evidence="4">
    <location>
        <begin position="18"/>
        <end position="190"/>
    </location>
</feature>
<dbReference type="GO" id="GO:0003677">
    <property type="term" value="F:DNA binding"/>
    <property type="evidence" value="ECO:0007669"/>
    <property type="project" value="UniProtKB-KW"/>
</dbReference>
<dbReference type="OrthoDB" id="9798929at2"/>
<keyword evidence="6" id="KW-1185">Reference proteome</keyword>
<evidence type="ECO:0000256" key="2">
    <source>
        <dbReference type="ARBA" id="ARBA00022747"/>
    </source>
</evidence>
<reference evidence="6" key="1">
    <citation type="submission" date="2016-10" db="EMBL/GenBank/DDBJ databases">
        <authorList>
            <person name="Varghese N."/>
            <person name="Submissions S."/>
        </authorList>
    </citation>
    <scope>NUCLEOTIDE SEQUENCE [LARGE SCALE GENOMIC DNA]</scope>
    <source>
        <strain evidence="6">JCM 18195</strain>
    </source>
</reference>
<evidence type="ECO:0000259" key="4">
    <source>
        <dbReference type="Pfam" id="PF01420"/>
    </source>
</evidence>